<proteinExistence type="predicted"/>
<organism evidence="3 4">
    <name type="scientific">Phycicoccus duodecadis</name>
    <dbReference type="NCBI Taxonomy" id="173053"/>
    <lineage>
        <taxon>Bacteria</taxon>
        <taxon>Bacillati</taxon>
        <taxon>Actinomycetota</taxon>
        <taxon>Actinomycetes</taxon>
        <taxon>Micrococcales</taxon>
        <taxon>Intrasporangiaceae</taxon>
        <taxon>Phycicoccus</taxon>
    </lineage>
</organism>
<feature type="transmembrane region" description="Helical" evidence="2">
    <location>
        <begin position="43"/>
        <end position="67"/>
    </location>
</feature>
<sequence length="132" mass="12890">MSQPPPPGWTRPPDPEADGPQPPGSVVPTTAATPSSLSRKARFWIGFAVGVPLVPALLVGLLVAVAALSGSGSGSTSTVLSVVAGVLVVAVVVAGLVVRATRWLTLGALAGGALVVIVLGGACVAILRGLNA</sequence>
<keyword evidence="2" id="KW-0472">Membrane</keyword>
<dbReference type="AlphaFoldDB" id="A0A2N3YET7"/>
<dbReference type="RefSeq" id="WP_101394052.1">
    <property type="nucleotide sequence ID" value="NZ_PJNE01000001.1"/>
</dbReference>
<gene>
    <name evidence="3" type="ORF">ATL31_0108</name>
</gene>
<accession>A0A2N3YET7</accession>
<keyword evidence="2" id="KW-1133">Transmembrane helix</keyword>
<name>A0A2N3YET7_9MICO</name>
<comment type="caution">
    <text evidence="3">The sequence shown here is derived from an EMBL/GenBank/DDBJ whole genome shotgun (WGS) entry which is preliminary data.</text>
</comment>
<dbReference type="EMBL" id="PJNE01000001">
    <property type="protein sequence ID" value="PKW25320.1"/>
    <property type="molecule type" value="Genomic_DNA"/>
</dbReference>
<feature type="compositionally biased region" description="Pro residues" evidence="1">
    <location>
        <begin position="1"/>
        <end position="12"/>
    </location>
</feature>
<feature type="transmembrane region" description="Helical" evidence="2">
    <location>
        <begin position="104"/>
        <end position="127"/>
    </location>
</feature>
<protein>
    <submittedName>
        <fullName evidence="3">Uncharacterized protein</fullName>
    </submittedName>
</protein>
<reference evidence="3 4" key="1">
    <citation type="submission" date="2017-12" db="EMBL/GenBank/DDBJ databases">
        <title>Sequencing the genomes of 1000 Actinobacteria strains.</title>
        <authorList>
            <person name="Klenk H.-P."/>
        </authorList>
    </citation>
    <scope>NUCLEOTIDE SEQUENCE [LARGE SCALE GENOMIC DNA]</scope>
    <source>
        <strain evidence="3 4">DSM 12806</strain>
    </source>
</reference>
<evidence type="ECO:0000256" key="1">
    <source>
        <dbReference type="SAM" id="MobiDB-lite"/>
    </source>
</evidence>
<keyword evidence="2" id="KW-0812">Transmembrane</keyword>
<keyword evidence="4" id="KW-1185">Reference proteome</keyword>
<evidence type="ECO:0000313" key="3">
    <source>
        <dbReference type="EMBL" id="PKW25320.1"/>
    </source>
</evidence>
<evidence type="ECO:0000313" key="4">
    <source>
        <dbReference type="Proteomes" id="UP000233781"/>
    </source>
</evidence>
<dbReference type="Proteomes" id="UP000233781">
    <property type="component" value="Unassembled WGS sequence"/>
</dbReference>
<feature type="region of interest" description="Disordered" evidence="1">
    <location>
        <begin position="1"/>
        <end position="35"/>
    </location>
</feature>
<feature type="transmembrane region" description="Helical" evidence="2">
    <location>
        <begin position="79"/>
        <end position="98"/>
    </location>
</feature>
<evidence type="ECO:0000256" key="2">
    <source>
        <dbReference type="SAM" id="Phobius"/>
    </source>
</evidence>